<keyword evidence="2" id="KW-0732">Signal</keyword>
<dbReference type="Pfam" id="PF00234">
    <property type="entry name" value="Tryp_alpha_amyl"/>
    <property type="match status" value="1"/>
</dbReference>
<evidence type="ECO:0000313" key="4">
    <source>
        <dbReference type="EMBL" id="KAL2649425.1"/>
    </source>
</evidence>
<dbReference type="InterPro" id="IPR036312">
    <property type="entry name" value="Bifun_inhib/LTP/seed_sf"/>
</dbReference>
<feature type="signal peptide" evidence="2">
    <location>
        <begin position="1"/>
        <end position="19"/>
    </location>
</feature>
<comment type="caution">
    <text evidence="4">The sequence shown here is derived from an EMBL/GenBank/DDBJ whole genome shotgun (WGS) entry which is preliminary data.</text>
</comment>
<dbReference type="SMART" id="SM00499">
    <property type="entry name" value="AAI"/>
    <property type="match status" value="1"/>
</dbReference>
<dbReference type="PROSITE" id="PS51257">
    <property type="entry name" value="PROKAR_LIPOPROTEIN"/>
    <property type="match status" value="1"/>
</dbReference>
<accession>A0ABD1ZD99</accession>
<proteinExistence type="predicted"/>
<protein>
    <recommendedName>
        <fullName evidence="3">Bifunctional inhibitor/plant lipid transfer protein/seed storage helical domain-containing protein</fullName>
    </recommendedName>
</protein>
<dbReference type="AlphaFoldDB" id="A0ABD1ZD99"/>
<reference evidence="4 5" key="1">
    <citation type="submission" date="2024-09" db="EMBL/GenBank/DDBJ databases">
        <title>Chromosome-scale assembly of Riccia fluitans.</title>
        <authorList>
            <person name="Paukszto L."/>
            <person name="Sawicki J."/>
            <person name="Karawczyk K."/>
            <person name="Piernik-Szablinska J."/>
            <person name="Szczecinska M."/>
            <person name="Mazdziarz M."/>
        </authorList>
    </citation>
    <scope>NUCLEOTIDE SEQUENCE [LARGE SCALE GENOMIC DNA]</scope>
    <source>
        <strain evidence="4">Rf_01</strain>
        <tissue evidence="4">Aerial parts of the thallus</tissue>
    </source>
</reference>
<dbReference type="CDD" id="cd00010">
    <property type="entry name" value="AAI_LTSS"/>
    <property type="match status" value="1"/>
</dbReference>
<evidence type="ECO:0000256" key="1">
    <source>
        <dbReference type="SAM" id="MobiDB-lite"/>
    </source>
</evidence>
<organism evidence="4 5">
    <name type="scientific">Riccia fluitans</name>
    <dbReference type="NCBI Taxonomy" id="41844"/>
    <lineage>
        <taxon>Eukaryota</taxon>
        <taxon>Viridiplantae</taxon>
        <taxon>Streptophyta</taxon>
        <taxon>Embryophyta</taxon>
        <taxon>Marchantiophyta</taxon>
        <taxon>Marchantiopsida</taxon>
        <taxon>Marchantiidae</taxon>
        <taxon>Marchantiales</taxon>
        <taxon>Ricciaceae</taxon>
        <taxon>Riccia</taxon>
    </lineage>
</organism>
<sequence length="170" mass="18464">MASKCQLILTGLMVVFTYAISPAAAGCDTSELIPCLPAARSNPQPPSGQCCSLIHAITPECLCAALQSNIARIEGVDINTALQLPHKCGRTLPKGTKCGDVNVPTGIASEINHHEAMEKTMDHYEHSMDHGTEHQKTTEGSMKHHEEQGTKENYGMEHTMKPEMEDGMEH</sequence>
<feature type="domain" description="Bifunctional inhibitor/plant lipid transfer protein/seed storage helical" evidence="3">
    <location>
        <begin position="27"/>
        <end position="98"/>
    </location>
</feature>
<dbReference type="Gene3D" id="1.10.110.10">
    <property type="entry name" value="Plant lipid-transfer and hydrophobic proteins"/>
    <property type="match status" value="1"/>
</dbReference>
<evidence type="ECO:0000256" key="2">
    <source>
        <dbReference type="SAM" id="SignalP"/>
    </source>
</evidence>
<feature type="region of interest" description="Disordered" evidence="1">
    <location>
        <begin position="129"/>
        <end position="148"/>
    </location>
</feature>
<dbReference type="InterPro" id="IPR039265">
    <property type="entry name" value="DIR1-like"/>
</dbReference>
<dbReference type="SUPFAM" id="SSF47699">
    <property type="entry name" value="Bifunctional inhibitor/lipid-transfer protein/seed storage 2S albumin"/>
    <property type="match status" value="1"/>
</dbReference>
<keyword evidence="5" id="KW-1185">Reference proteome</keyword>
<feature type="chain" id="PRO_5044805105" description="Bifunctional inhibitor/plant lipid transfer protein/seed storage helical domain-containing protein" evidence="2">
    <location>
        <begin position="20"/>
        <end position="170"/>
    </location>
</feature>
<gene>
    <name evidence="4" type="ORF">R1flu_017553</name>
</gene>
<dbReference type="PANTHER" id="PTHR33122">
    <property type="entry name" value="LIPID BINDING PROTEIN-RELATED"/>
    <property type="match status" value="1"/>
</dbReference>
<dbReference type="PANTHER" id="PTHR33122:SF13">
    <property type="entry name" value="BIFUNCTIONAL INHIBITOR_LIPID-TRANSFER PROTEIN_SEED STORAGE 2S ALBUMIN SUPERFAMILY PROTEIN"/>
    <property type="match status" value="1"/>
</dbReference>
<dbReference type="EMBL" id="JBHFFA010000001">
    <property type="protein sequence ID" value="KAL2649425.1"/>
    <property type="molecule type" value="Genomic_DNA"/>
</dbReference>
<dbReference type="InterPro" id="IPR016140">
    <property type="entry name" value="Bifunc_inhib/LTP/seed_store"/>
</dbReference>
<evidence type="ECO:0000313" key="5">
    <source>
        <dbReference type="Proteomes" id="UP001605036"/>
    </source>
</evidence>
<dbReference type="Proteomes" id="UP001605036">
    <property type="component" value="Unassembled WGS sequence"/>
</dbReference>
<name>A0ABD1ZD99_9MARC</name>
<evidence type="ECO:0000259" key="3">
    <source>
        <dbReference type="SMART" id="SM00499"/>
    </source>
</evidence>